<dbReference type="GeneID" id="100120584"/>
<dbReference type="PANTHER" id="PTHR46618:SF1">
    <property type="entry name" value="ARMADILLO REPEAT-CONTAINING PROTEIN 3"/>
    <property type="match status" value="1"/>
</dbReference>
<evidence type="ECO:0000259" key="3">
    <source>
        <dbReference type="Pfam" id="PF14381"/>
    </source>
</evidence>
<feature type="region of interest" description="Disordered" evidence="2">
    <location>
        <begin position="726"/>
        <end position="746"/>
    </location>
</feature>
<protein>
    <recommendedName>
        <fullName evidence="3">EDR1/CTR1/ARMC3-like peptidase-like domain-containing protein</fullName>
    </recommendedName>
</protein>
<dbReference type="InterPro" id="IPR016024">
    <property type="entry name" value="ARM-type_fold"/>
</dbReference>
<dbReference type="SMR" id="A0A7M7H3Y7"/>
<dbReference type="OrthoDB" id="7537227at2759"/>
<keyword evidence="1" id="KW-0677">Repeat</keyword>
<feature type="domain" description="EDR1/CTR1/ARMC3-like peptidase-like" evidence="3">
    <location>
        <begin position="767"/>
        <end position="887"/>
    </location>
</feature>
<keyword evidence="5" id="KW-1185">Reference proteome</keyword>
<name>A0A7M7H3Y7_NASVI</name>
<dbReference type="InterPro" id="IPR052441">
    <property type="entry name" value="Armadillo-Ser/Thr_Kinase"/>
</dbReference>
<dbReference type="InterPro" id="IPR011989">
    <property type="entry name" value="ARM-like"/>
</dbReference>
<proteinExistence type="predicted"/>
<dbReference type="InterPro" id="IPR055164">
    <property type="entry name" value="EDR1/CTR1/ARMC3-like_pept-like"/>
</dbReference>
<feature type="compositionally biased region" description="Polar residues" evidence="2">
    <location>
        <begin position="731"/>
        <end position="745"/>
    </location>
</feature>
<sequence length="910" mass="102062">MVKKNTKLRRNSEQRCISTSNLQPREDRAAEALTTFPPLSLEVRYPDTAILLLKSPEKPILLAAAAALAQYGEKARKNLEALFDLDITDSVLGLIRHEDVFTRRFALKLLALMSAVPNVRTHLLEANTYIEFFTEMLVSESDVFLQEFASRILAELSSDPSGSASFSDKFEDLSFLFEKIKAEDPDVKKNCMEIVVNLLKDFRGFDLVTRSKDLSFQAVYELFKQPYPIMQQLSLDGVERLVMHNADDWLQETFRRSDGLGHLLDILDQEEWKDLHVKALRVLGLACDNNKTSELMNSSDGTKLLLGFLEKTPDEELKHRALSILVRLADGVNGRRVLHSRGLTDHLLKYLEVDKAKSEVQATVCLGIAKMSQYNPANEEIARANPVNYILNLLNNEQTGWTERQTAAFALKELFSCDYQNCINFIDSDGQVNNNKHLMRMVNRPETDVPWETQVTVVQAISAIADYPSLAYDLIDLDLFSALCSAIEPDSTAPADLKIAGIDALCRFSSISSARRLLIHAKLPQKLCHLVTCPDHPIPVREAGIRLVLLLCAEPLFAQLCVQQGLLVCLLKNRGAASRNIPTWAACVEALFSADLPVKFAYTGRLALHDVTRDGFYAMRRSSCPFPVLEELFRLKLCPLEPIYVANFADGPEPDDEEDDEYLASKRAAFDAARATMRRESQARGIRVSEGTINAWLELKFGRLQPDPQLQSYLRMFRAELAVVEGRGDGDSSNPKQATSYTMSRTPRFCPTIPSPSLVHVSKISSRARLLGDFVSRQLSGVSPNNGSCVDQQLELHLRAIKDNIETSVIPLGQLRVGSYLERAMLFKVMADRIGLPACLVRGRYGRSWIEIASPMLSEAANDERLPAKFLRENYIVDLMEQPGDLIPIGSARSQRYREQRTCCDFTCCG</sequence>
<dbReference type="EnsemblMetazoa" id="XM_008208790">
    <property type="protein sequence ID" value="XP_008207012"/>
    <property type="gene ID" value="LOC100120584"/>
</dbReference>
<evidence type="ECO:0000313" key="5">
    <source>
        <dbReference type="Proteomes" id="UP000002358"/>
    </source>
</evidence>
<dbReference type="InParanoid" id="A0A7M7H3Y7"/>
<dbReference type="Gene3D" id="1.25.10.10">
    <property type="entry name" value="Leucine-rich Repeat Variant"/>
    <property type="match status" value="1"/>
</dbReference>
<evidence type="ECO:0000313" key="4">
    <source>
        <dbReference type="EnsemblMetazoa" id="XP_008207012"/>
    </source>
</evidence>
<accession>A0A7M7H3Y7</accession>
<dbReference type="RefSeq" id="XP_008207012.1">
    <property type="nucleotide sequence ID" value="XM_008208790.1"/>
</dbReference>
<dbReference type="SUPFAM" id="SSF48371">
    <property type="entry name" value="ARM repeat"/>
    <property type="match status" value="2"/>
</dbReference>
<dbReference type="Pfam" id="PF14381">
    <property type="entry name" value="EDR1_CTR1_ARMC3_pept"/>
    <property type="match status" value="1"/>
</dbReference>
<organism evidence="4 5">
    <name type="scientific">Nasonia vitripennis</name>
    <name type="common">Parasitic wasp</name>
    <dbReference type="NCBI Taxonomy" id="7425"/>
    <lineage>
        <taxon>Eukaryota</taxon>
        <taxon>Metazoa</taxon>
        <taxon>Ecdysozoa</taxon>
        <taxon>Arthropoda</taxon>
        <taxon>Hexapoda</taxon>
        <taxon>Insecta</taxon>
        <taxon>Pterygota</taxon>
        <taxon>Neoptera</taxon>
        <taxon>Endopterygota</taxon>
        <taxon>Hymenoptera</taxon>
        <taxon>Apocrita</taxon>
        <taxon>Proctotrupomorpha</taxon>
        <taxon>Chalcidoidea</taxon>
        <taxon>Pteromalidae</taxon>
        <taxon>Pteromalinae</taxon>
        <taxon>Nasonia</taxon>
    </lineage>
</organism>
<dbReference type="PANTHER" id="PTHR46618">
    <property type="entry name" value="ARMADILLO REPEAT-CONTAINING PROTEIN 3"/>
    <property type="match status" value="1"/>
</dbReference>
<dbReference type="KEGG" id="nvi:100120584"/>
<dbReference type="AlphaFoldDB" id="A0A7M7H3Y7"/>
<reference evidence="4" key="1">
    <citation type="submission" date="2021-01" db="UniProtKB">
        <authorList>
            <consortium name="EnsemblMetazoa"/>
        </authorList>
    </citation>
    <scope>IDENTIFICATION</scope>
</reference>
<evidence type="ECO:0000256" key="2">
    <source>
        <dbReference type="SAM" id="MobiDB-lite"/>
    </source>
</evidence>
<dbReference type="Proteomes" id="UP000002358">
    <property type="component" value="Chromosome 5"/>
</dbReference>
<evidence type="ECO:0000256" key="1">
    <source>
        <dbReference type="ARBA" id="ARBA00022737"/>
    </source>
</evidence>